<sequence>MLLKTKPEVGRGHGRAAGEGPGGGRLRVRKGSLVPFNVGSPCAGILAHFDGQFAQGKCEIGKSQSRADRVAFPRDGPLPLY</sequence>
<keyword evidence="3" id="KW-1185">Reference proteome</keyword>
<feature type="non-terminal residue" evidence="2">
    <location>
        <position position="81"/>
    </location>
</feature>
<protein>
    <submittedName>
        <fullName evidence="2">Uncharacterized protein</fullName>
    </submittedName>
</protein>
<reference evidence="2" key="1">
    <citation type="submission" date="2022-03" db="EMBL/GenBank/DDBJ databases">
        <authorList>
            <person name="Martin H S."/>
        </authorList>
    </citation>
    <scope>NUCLEOTIDE SEQUENCE</scope>
</reference>
<accession>A0ABN8IXJ3</accession>
<dbReference type="Proteomes" id="UP000837857">
    <property type="component" value="Chromosome 4"/>
</dbReference>
<feature type="compositionally biased region" description="Basic and acidic residues" evidence="1">
    <location>
        <begin position="1"/>
        <end position="11"/>
    </location>
</feature>
<evidence type="ECO:0000313" key="3">
    <source>
        <dbReference type="Proteomes" id="UP000837857"/>
    </source>
</evidence>
<name>A0ABN8IXJ3_9NEOP</name>
<organism evidence="2 3">
    <name type="scientific">Iphiclides podalirius</name>
    <name type="common">scarce swallowtail</name>
    <dbReference type="NCBI Taxonomy" id="110791"/>
    <lineage>
        <taxon>Eukaryota</taxon>
        <taxon>Metazoa</taxon>
        <taxon>Ecdysozoa</taxon>
        <taxon>Arthropoda</taxon>
        <taxon>Hexapoda</taxon>
        <taxon>Insecta</taxon>
        <taxon>Pterygota</taxon>
        <taxon>Neoptera</taxon>
        <taxon>Endopterygota</taxon>
        <taxon>Lepidoptera</taxon>
        <taxon>Glossata</taxon>
        <taxon>Ditrysia</taxon>
        <taxon>Papilionoidea</taxon>
        <taxon>Papilionidae</taxon>
        <taxon>Papilioninae</taxon>
        <taxon>Iphiclides</taxon>
    </lineage>
</organism>
<proteinExistence type="predicted"/>
<evidence type="ECO:0000313" key="2">
    <source>
        <dbReference type="EMBL" id="CAH2067650.1"/>
    </source>
</evidence>
<evidence type="ECO:0000256" key="1">
    <source>
        <dbReference type="SAM" id="MobiDB-lite"/>
    </source>
</evidence>
<feature type="region of interest" description="Disordered" evidence="1">
    <location>
        <begin position="1"/>
        <end position="26"/>
    </location>
</feature>
<gene>
    <name evidence="2" type="ORF">IPOD504_LOCUS13975</name>
</gene>
<dbReference type="EMBL" id="OW152816">
    <property type="protein sequence ID" value="CAH2067650.1"/>
    <property type="molecule type" value="Genomic_DNA"/>
</dbReference>
<feature type="compositionally biased region" description="Gly residues" evidence="1">
    <location>
        <begin position="15"/>
        <end position="25"/>
    </location>
</feature>